<evidence type="ECO:0008006" key="3">
    <source>
        <dbReference type="Google" id="ProtNLM"/>
    </source>
</evidence>
<dbReference type="RefSeq" id="WP_109230430.1">
    <property type="nucleotide sequence ID" value="NZ_PYHR01000002.1"/>
</dbReference>
<dbReference type="EMBL" id="PYHR01000002">
    <property type="protein sequence ID" value="PWD52047.1"/>
    <property type="molecule type" value="Genomic_DNA"/>
</dbReference>
<gene>
    <name evidence="1" type="ORF">C8046_16745</name>
</gene>
<accession>A0A2U1ZYI4</accession>
<evidence type="ECO:0000313" key="1">
    <source>
        <dbReference type="EMBL" id="PWD52047.1"/>
    </source>
</evidence>
<organism evidence="1 2">
    <name type="scientific">Serinibacter arcticus</name>
    <dbReference type="NCBI Taxonomy" id="1655435"/>
    <lineage>
        <taxon>Bacteria</taxon>
        <taxon>Bacillati</taxon>
        <taxon>Actinomycetota</taxon>
        <taxon>Actinomycetes</taxon>
        <taxon>Micrococcales</taxon>
        <taxon>Beutenbergiaceae</taxon>
        <taxon>Serinibacter</taxon>
    </lineage>
</organism>
<reference evidence="1 2" key="1">
    <citation type="submission" date="2018-03" db="EMBL/GenBank/DDBJ databases">
        <title>Genome assembly of novel Miniimonas species PCH200.</title>
        <authorList>
            <person name="Thakur V."/>
            <person name="Kumar V."/>
            <person name="Singh D."/>
        </authorList>
    </citation>
    <scope>NUCLEOTIDE SEQUENCE [LARGE SCALE GENOMIC DNA]</scope>
    <source>
        <strain evidence="1 2">PCH200</strain>
    </source>
</reference>
<keyword evidence="2" id="KW-1185">Reference proteome</keyword>
<dbReference type="OrthoDB" id="4807798at2"/>
<evidence type="ECO:0000313" key="2">
    <source>
        <dbReference type="Proteomes" id="UP000245166"/>
    </source>
</evidence>
<name>A0A2U1ZYI4_9MICO</name>
<sequence>MTTTTVGRQLTVQQASAMGYGHPDTIRHRIKSGALPAMRIDKRGTYGISLEDLERSDLAARSRAYAPGVLSDPAPPQSDDAFANALAARIVATWPRLSPTRKAELGRLLAVS</sequence>
<dbReference type="Proteomes" id="UP000245166">
    <property type="component" value="Unassembled WGS sequence"/>
</dbReference>
<comment type="caution">
    <text evidence="1">The sequence shown here is derived from an EMBL/GenBank/DDBJ whole genome shotgun (WGS) entry which is preliminary data.</text>
</comment>
<proteinExistence type="predicted"/>
<protein>
    <recommendedName>
        <fullName evidence="3">Helix-turn-helix domain-containing protein</fullName>
    </recommendedName>
</protein>
<dbReference type="AlphaFoldDB" id="A0A2U1ZYI4"/>